<keyword evidence="3" id="KW-0804">Transcription</keyword>
<evidence type="ECO:0000259" key="4">
    <source>
        <dbReference type="PROSITE" id="PS01124"/>
    </source>
</evidence>
<reference evidence="5" key="2">
    <citation type="submission" date="2020-09" db="EMBL/GenBank/DDBJ databases">
        <authorList>
            <person name="Sun Q."/>
            <person name="Zhou Y."/>
        </authorList>
    </citation>
    <scope>NUCLEOTIDE SEQUENCE</scope>
    <source>
        <strain evidence="5">CGMCC 1.15367</strain>
    </source>
</reference>
<dbReference type="EMBL" id="BMIQ01000004">
    <property type="protein sequence ID" value="GGE07442.1"/>
    <property type="molecule type" value="Genomic_DNA"/>
</dbReference>
<reference evidence="5" key="1">
    <citation type="journal article" date="2014" name="Int. J. Syst. Evol. Microbiol.">
        <title>Complete genome sequence of Corynebacterium casei LMG S-19264T (=DSM 44701T), isolated from a smear-ripened cheese.</title>
        <authorList>
            <consortium name="US DOE Joint Genome Institute (JGI-PGF)"/>
            <person name="Walter F."/>
            <person name="Albersmeier A."/>
            <person name="Kalinowski J."/>
            <person name="Ruckert C."/>
        </authorList>
    </citation>
    <scope>NUCLEOTIDE SEQUENCE</scope>
    <source>
        <strain evidence="5">CGMCC 1.15367</strain>
    </source>
</reference>
<dbReference type="Pfam" id="PF12833">
    <property type="entry name" value="HTH_18"/>
    <property type="match status" value="1"/>
</dbReference>
<evidence type="ECO:0000313" key="6">
    <source>
        <dbReference type="Proteomes" id="UP000644699"/>
    </source>
</evidence>
<name>A0A916ZQM0_9HYPH</name>
<dbReference type="SMART" id="SM00342">
    <property type="entry name" value="HTH_ARAC"/>
    <property type="match status" value="1"/>
</dbReference>
<sequence>MQATYSTMASAPAAKKAHWQSIVSQVYFSLDLRFPSGAEFEGRLDAWTLGAVAISRNESDGLLYRRHERHLLAEREESFLITVPDQAEIRFAQDGRDVSCRPGQFLIERSHLPYEFSHRDRASLWVMKIPSPVLRARIARPERLATLQFNATHGVGALFVDMLRLTAPRLDEMDEPVRALMGSQLVDLLAMAIEADDRILGSQSSSVRGAHLHRAEQFVRQHLRDIRLSPVMVAEGCGISRRYLDQLFEAEGTSVAAYIRAQRLLMCDAALRDAHNRKAISEIAYEWGFGDQAQFSRNYRARFGVTPSEARATGRQAAAAAS</sequence>
<dbReference type="Pfam" id="PF14525">
    <property type="entry name" value="AraC_binding_2"/>
    <property type="match status" value="1"/>
</dbReference>
<dbReference type="Proteomes" id="UP000644699">
    <property type="component" value="Unassembled WGS sequence"/>
</dbReference>
<dbReference type="InterPro" id="IPR018060">
    <property type="entry name" value="HTH_AraC"/>
</dbReference>
<keyword evidence="6" id="KW-1185">Reference proteome</keyword>
<keyword evidence="1" id="KW-0805">Transcription regulation</keyword>
<dbReference type="SUPFAM" id="SSF46689">
    <property type="entry name" value="Homeodomain-like"/>
    <property type="match status" value="1"/>
</dbReference>
<dbReference type="InterPro" id="IPR009057">
    <property type="entry name" value="Homeodomain-like_sf"/>
</dbReference>
<gene>
    <name evidence="5" type="ORF">GCM10011390_28120</name>
</gene>
<dbReference type="InterPro" id="IPR035418">
    <property type="entry name" value="AraC-bd_2"/>
</dbReference>
<evidence type="ECO:0000256" key="3">
    <source>
        <dbReference type="ARBA" id="ARBA00023163"/>
    </source>
</evidence>
<dbReference type="Gene3D" id="1.10.10.60">
    <property type="entry name" value="Homeodomain-like"/>
    <property type="match status" value="1"/>
</dbReference>
<evidence type="ECO:0000256" key="2">
    <source>
        <dbReference type="ARBA" id="ARBA00023125"/>
    </source>
</evidence>
<dbReference type="PRINTS" id="PR00032">
    <property type="entry name" value="HTHARAC"/>
</dbReference>
<dbReference type="PANTHER" id="PTHR46796:SF6">
    <property type="entry name" value="ARAC SUBFAMILY"/>
    <property type="match status" value="1"/>
</dbReference>
<dbReference type="InterPro" id="IPR020449">
    <property type="entry name" value="Tscrpt_reg_AraC-type_HTH"/>
</dbReference>
<comment type="caution">
    <text evidence="5">The sequence shown here is derived from an EMBL/GenBank/DDBJ whole genome shotgun (WGS) entry which is preliminary data.</text>
</comment>
<dbReference type="GO" id="GO:0003700">
    <property type="term" value="F:DNA-binding transcription factor activity"/>
    <property type="evidence" value="ECO:0007669"/>
    <property type="project" value="InterPro"/>
</dbReference>
<dbReference type="RefSeq" id="WP_188909487.1">
    <property type="nucleotide sequence ID" value="NZ_BMIQ01000004.1"/>
</dbReference>
<dbReference type="InterPro" id="IPR050204">
    <property type="entry name" value="AraC_XylS_family_regulators"/>
</dbReference>
<dbReference type="AlphaFoldDB" id="A0A916ZQM0"/>
<keyword evidence="2" id="KW-0238">DNA-binding</keyword>
<protein>
    <submittedName>
        <fullName evidence="5">AraC family transcriptional regulator</fullName>
    </submittedName>
</protein>
<dbReference type="PROSITE" id="PS01124">
    <property type="entry name" value="HTH_ARAC_FAMILY_2"/>
    <property type="match status" value="1"/>
</dbReference>
<feature type="domain" description="HTH araC/xylS-type" evidence="4">
    <location>
        <begin position="213"/>
        <end position="313"/>
    </location>
</feature>
<dbReference type="GO" id="GO:0043565">
    <property type="term" value="F:sequence-specific DNA binding"/>
    <property type="evidence" value="ECO:0007669"/>
    <property type="project" value="InterPro"/>
</dbReference>
<accession>A0A916ZQM0</accession>
<proteinExistence type="predicted"/>
<evidence type="ECO:0000313" key="5">
    <source>
        <dbReference type="EMBL" id="GGE07442.1"/>
    </source>
</evidence>
<dbReference type="PANTHER" id="PTHR46796">
    <property type="entry name" value="HTH-TYPE TRANSCRIPTIONAL ACTIVATOR RHAS-RELATED"/>
    <property type="match status" value="1"/>
</dbReference>
<evidence type="ECO:0000256" key="1">
    <source>
        <dbReference type="ARBA" id="ARBA00023015"/>
    </source>
</evidence>
<organism evidence="5 6">
    <name type="scientific">Aureimonas endophytica</name>
    <dbReference type="NCBI Taxonomy" id="2027858"/>
    <lineage>
        <taxon>Bacteria</taxon>
        <taxon>Pseudomonadati</taxon>
        <taxon>Pseudomonadota</taxon>
        <taxon>Alphaproteobacteria</taxon>
        <taxon>Hyphomicrobiales</taxon>
        <taxon>Aurantimonadaceae</taxon>
        <taxon>Aureimonas</taxon>
    </lineage>
</organism>